<sequence>MSAVEHSTGSLRDQVYQSIRADLMAGKITPTERLSEERLAQIYGVSRTPVREALARLQSDGLVQRGEHGLYPYRPRLEDLNGLYELRILLELQGIRRVIDTEYARHDADILGAELEKWYALRTHSLEPDSSFVTLDEEFHTALLVSAGNPALTEALATVNAKIRPVRMFDYLTPAGIEATIDEHIAIAELVLDNKLPQAFESLRAHIDDGRLVVVEHARQALSLAALASAVRY</sequence>
<dbReference type="GO" id="GO:0003700">
    <property type="term" value="F:DNA-binding transcription factor activity"/>
    <property type="evidence" value="ECO:0007669"/>
    <property type="project" value="InterPro"/>
</dbReference>
<dbReference type="PROSITE" id="PS50949">
    <property type="entry name" value="HTH_GNTR"/>
    <property type="match status" value="1"/>
</dbReference>
<evidence type="ECO:0000313" key="1">
    <source>
        <dbReference type="EMBL" id="TYQ07932.1"/>
    </source>
</evidence>
<dbReference type="InterPro" id="IPR036388">
    <property type="entry name" value="WH-like_DNA-bd_sf"/>
</dbReference>
<dbReference type="EMBL" id="VNIQ01000001">
    <property type="protein sequence ID" value="TYQ07932.1"/>
    <property type="molecule type" value="Genomic_DNA"/>
</dbReference>
<dbReference type="SUPFAM" id="SSF46785">
    <property type="entry name" value="Winged helix' DNA-binding domain"/>
    <property type="match status" value="1"/>
</dbReference>
<dbReference type="AlphaFoldDB" id="A0A652YW60"/>
<dbReference type="PANTHER" id="PTHR43537">
    <property type="entry name" value="TRANSCRIPTIONAL REGULATOR, GNTR FAMILY"/>
    <property type="match status" value="1"/>
</dbReference>
<dbReference type="SMART" id="SM00345">
    <property type="entry name" value="HTH_GNTR"/>
    <property type="match status" value="1"/>
</dbReference>
<dbReference type="InterPro" id="IPR008920">
    <property type="entry name" value="TF_FadR/GntR_C"/>
</dbReference>
<dbReference type="PANTHER" id="PTHR43537:SF45">
    <property type="entry name" value="GNTR FAMILY REGULATORY PROTEIN"/>
    <property type="match status" value="1"/>
</dbReference>
<dbReference type="InterPro" id="IPR011711">
    <property type="entry name" value="GntR_C"/>
</dbReference>
<dbReference type="SMART" id="SM00895">
    <property type="entry name" value="FCD"/>
    <property type="match status" value="1"/>
</dbReference>
<reference evidence="1" key="1">
    <citation type="submission" date="2019-07" db="EMBL/GenBank/DDBJ databases">
        <title>Genomic Encyclopedia of Type Strains, Phase IV (KMG-IV): sequencing the most valuable type-strain genomes for metagenomic binning, comparative biology and taxonomic classification.</title>
        <authorList>
            <person name="Goeker M."/>
        </authorList>
    </citation>
    <scope>NUCLEOTIDE SEQUENCE</scope>
    <source>
        <strain evidence="1">DSM 44596</strain>
    </source>
</reference>
<dbReference type="InterPro" id="IPR036390">
    <property type="entry name" value="WH_DNA-bd_sf"/>
</dbReference>
<gene>
    <name evidence="1" type="ORF">FNL38_101299</name>
</gene>
<dbReference type="PRINTS" id="PR00035">
    <property type="entry name" value="HTHGNTR"/>
</dbReference>
<dbReference type="Gene3D" id="1.10.10.10">
    <property type="entry name" value="Winged helix-like DNA-binding domain superfamily/Winged helix DNA-binding domain"/>
    <property type="match status" value="1"/>
</dbReference>
<dbReference type="Gene3D" id="1.20.120.530">
    <property type="entry name" value="GntR ligand-binding domain-like"/>
    <property type="match status" value="1"/>
</dbReference>
<comment type="caution">
    <text evidence="1">The sequence shown here is derived from an EMBL/GenBank/DDBJ whole genome shotgun (WGS) entry which is preliminary data.</text>
</comment>
<dbReference type="SUPFAM" id="SSF48008">
    <property type="entry name" value="GntR ligand-binding domain-like"/>
    <property type="match status" value="1"/>
</dbReference>
<organism evidence="1">
    <name type="scientific">Nocardia globerula</name>
    <dbReference type="NCBI Taxonomy" id="1818"/>
    <lineage>
        <taxon>Bacteria</taxon>
        <taxon>Bacillati</taxon>
        <taxon>Actinomycetota</taxon>
        <taxon>Actinomycetes</taxon>
        <taxon>Mycobacteriales</taxon>
        <taxon>Nocardiaceae</taxon>
        <taxon>Nocardia</taxon>
    </lineage>
</organism>
<dbReference type="Pfam" id="PF07729">
    <property type="entry name" value="FCD"/>
    <property type="match status" value="1"/>
</dbReference>
<dbReference type="Pfam" id="PF00392">
    <property type="entry name" value="GntR"/>
    <property type="match status" value="1"/>
</dbReference>
<dbReference type="InterPro" id="IPR000524">
    <property type="entry name" value="Tscrpt_reg_HTH_GntR"/>
</dbReference>
<dbReference type="CDD" id="cd07377">
    <property type="entry name" value="WHTH_GntR"/>
    <property type="match status" value="1"/>
</dbReference>
<protein>
    <submittedName>
        <fullName evidence="1">GntR family transcriptional regulator</fullName>
    </submittedName>
</protein>
<name>A0A652YW60_NOCGL</name>
<accession>A0A652YW60</accession>
<proteinExistence type="predicted"/>